<dbReference type="EMBL" id="RBWV01000014">
    <property type="protein sequence ID" value="RKS71352.1"/>
    <property type="molecule type" value="Genomic_DNA"/>
</dbReference>
<accession>A0A420XLI6</accession>
<name>A0A420XLI6_9ACTN</name>
<feature type="transmembrane region" description="Helical" evidence="1">
    <location>
        <begin position="12"/>
        <end position="34"/>
    </location>
</feature>
<evidence type="ECO:0000313" key="3">
    <source>
        <dbReference type="Proteomes" id="UP000281955"/>
    </source>
</evidence>
<proteinExistence type="predicted"/>
<protein>
    <recommendedName>
        <fullName evidence="4">DUF2007 domain-containing protein</fullName>
    </recommendedName>
</protein>
<evidence type="ECO:0008006" key="4">
    <source>
        <dbReference type="Google" id="ProtNLM"/>
    </source>
</evidence>
<comment type="caution">
    <text evidence="2">The sequence shown here is derived from an EMBL/GenBank/DDBJ whole genome shotgun (WGS) entry which is preliminary data.</text>
</comment>
<gene>
    <name evidence="2" type="ORF">CLV35_3148</name>
</gene>
<keyword evidence="3" id="KW-1185">Reference proteome</keyword>
<keyword evidence="1" id="KW-0472">Membrane</keyword>
<dbReference type="Proteomes" id="UP000281955">
    <property type="component" value="Unassembled WGS sequence"/>
</dbReference>
<dbReference type="InParanoid" id="A0A420XLI6"/>
<dbReference type="AlphaFoldDB" id="A0A420XLI6"/>
<evidence type="ECO:0000313" key="2">
    <source>
        <dbReference type="EMBL" id="RKS71352.1"/>
    </source>
</evidence>
<dbReference type="OrthoDB" id="5194349at2"/>
<keyword evidence="1" id="KW-0812">Transmembrane</keyword>
<sequence>MGGVPALESYSYLWGPAMALLVVGVLALILRWAYGRGGSLVARPVRPGEPGDYGMLVAVAVPHTFVEAEMMRRTLVDAGLRATVATTTDGPRLMVFAADEKRARTLLARH</sequence>
<evidence type="ECO:0000256" key="1">
    <source>
        <dbReference type="SAM" id="Phobius"/>
    </source>
</evidence>
<organism evidence="2 3">
    <name type="scientific">Motilibacter peucedani</name>
    <dbReference type="NCBI Taxonomy" id="598650"/>
    <lineage>
        <taxon>Bacteria</taxon>
        <taxon>Bacillati</taxon>
        <taxon>Actinomycetota</taxon>
        <taxon>Actinomycetes</taxon>
        <taxon>Motilibacterales</taxon>
        <taxon>Motilibacteraceae</taxon>
        <taxon>Motilibacter</taxon>
    </lineage>
</organism>
<keyword evidence="1" id="KW-1133">Transmembrane helix</keyword>
<reference evidence="2 3" key="1">
    <citation type="submission" date="2018-10" db="EMBL/GenBank/DDBJ databases">
        <title>Genomic Encyclopedia of Archaeal and Bacterial Type Strains, Phase II (KMG-II): from individual species to whole genera.</title>
        <authorList>
            <person name="Goeker M."/>
        </authorList>
    </citation>
    <scope>NUCLEOTIDE SEQUENCE [LARGE SCALE GENOMIC DNA]</scope>
    <source>
        <strain evidence="2 3">RP-AC37</strain>
    </source>
</reference>